<sequence length="217" mass="24846">ARFLEQAIIISKEMGDFQKIPELIDKAWHLYQEEGNFDASISCLDKFSRVIEEKNPAKAIFFLNQAAELSYVQDNSLQAAEFKNRVAKLYITQGVYKNAVDSLLQSVNYYIESKYTNTIGRTVFGLVLLNLALEDLVAADKILDEFGTYCEPADFQMLTDLVEAFNREDRSNILRILKDPFIRSMDVEFAYLARIIPLPQVDEQKSTTNCDNEIDIC</sequence>
<comment type="subcellular location">
    <subcellularLocation>
        <location evidence="1">Membrane</location>
        <topology evidence="1">Peripheral membrane protein</topology>
    </subcellularLocation>
</comment>
<dbReference type="GO" id="GO:0005483">
    <property type="term" value="F:soluble NSF attachment protein activity"/>
    <property type="evidence" value="ECO:0007669"/>
    <property type="project" value="TreeGrafter"/>
</dbReference>
<dbReference type="PANTHER" id="PTHR13768:SF2">
    <property type="entry name" value="GAMMA-SOLUBLE NSF ATTACHMENT PROTEIN"/>
    <property type="match status" value="1"/>
</dbReference>
<proteinExistence type="inferred from homology"/>
<evidence type="ECO:0000256" key="6">
    <source>
        <dbReference type="ARBA" id="ARBA00023136"/>
    </source>
</evidence>
<evidence type="ECO:0000256" key="1">
    <source>
        <dbReference type="ARBA" id="ARBA00004170"/>
    </source>
</evidence>
<feature type="non-terminal residue" evidence="9">
    <location>
        <position position="1"/>
    </location>
</feature>
<gene>
    <name evidence="9" type="ORF">g.47396</name>
</gene>
<dbReference type="Pfam" id="PF14938">
    <property type="entry name" value="SNAP"/>
    <property type="match status" value="1"/>
</dbReference>
<keyword evidence="6" id="KW-0472">Membrane</keyword>
<dbReference type="GO" id="GO:0006886">
    <property type="term" value="P:intracellular protein transport"/>
    <property type="evidence" value="ECO:0007669"/>
    <property type="project" value="InterPro"/>
</dbReference>
<dbReference type="GO" id="GO:0016192">
    <property type="term" value="P:vesicle-mediated transport"/>
    <property type="evidence" value="ECO:0007669"/>
    <property type="project" value="UniProtKB-KW"/>
</dbReference>
<keyword evidence="4" id="KW-0931">ER-Golgi transport</keyword>
<dbReference type="GO" id="GO:0031201">
    <property type="term" value="C:SNARE complex"/>
    <property type="evidence" value="ECO:0007669"/>
    <property type="project" value="TreeGrafter"/>
</dbReference>
<evidence type="ECO:0000256" key="8">
    <source>
        <dbReference type="ARBA" id="ARBA00042485"/>
    </source>
</evidence>
<evidence type="ECO:0000256" key="7">
    <source>
        <dbReference type="ARBA" id="ARBA00040047"/>
    </source>
</evidence>
<dbReference type="GO" id="GO:0005774">
    <property type="term" value="C:vacuolar membrane"/>
    <property type="evidence" value="ECO:0007669"/>
    <property type="project" value="TreeGrafter"/>
</dbReference>
<dbReference type="EMBL" id="GECZ01019201">
    <property type="protein sequence ID" value="JAS50568.1"/>
    <property type="molecule type" value="Transcribed_RNA"/>
</dbReference>
<evidence type="ECO:0000256" key="5">
    <source>
        <dbReference type="ARBA" id="ARBA00022927"/>
    </source>
</evidence>
<dbReference type="AlphaFoldDB" id="A0A1B6FK34"/>
<name>A0A1B6FK34_9HEMI</name>
<organism evidence="9">
    <name type="scientific">Cuerna arida</name>
    <dbReference type="NCBI Taxonomy" id="1464854"/>
    <lineage>
        <taxon>Eukaryota</taxon>
        <taxon>Metazoa</taxon>
        <taxon>Ecdysozoa</taxon>
        <taxon>Arthropoda</taxon>
        <taxon>Hexapoda</taxon>
        <taxon>Insecta</taxon>
        <taxon>Pterygota</taxon>
        <taxon>Neoptera</taxon>
        <taxon>Paraneoptera</taxon>
        <taxon>Hemiptera</taxon>
        <taxon>Auchenorrhyncha</taxon>
        <taxon>Membracoidea</taxon>
        <taxon>Cicadellidae</taxon>
        <taxon>Cicadellinae</taxon>
        <taxon>Proconiini</taxon>
        <taxon>Cuerna</taxon>
    </lineage>
</organism>
<evidence type="ECO:0000256" key="4">
    <source>
        <dbReference type="ARBA" id="ARBA00022892"/>
    </source>
</evidence>
<dbReference type="Gene3D" id="1.25.40.10">
    <property type="entry name" value="Tetratricopeptide repeat domain"/>
    <property type="match status" value="1"/>
</dbReference>
<dbReference type="InterPro" id="IPR011990">
    <property type="entry name" value="TPR-like_helical_dom_sf"/>
</dbReference>
<accession>A0A1B6FK34</accession>
<protein>
    <recommendedName>
        <fullName evidence="7">Gamma-soluble NSF attachment protein</fullName>
    </recommendedName>
    <alternativeName>
        <fullName evidence="8">N-ethylmaleimide-sensitive factor attachment protein gamma</fullName>
    </alternativeName>
</protein>
<keyword evidence="5" id="KW-0653">Protein transport</keyword>
<reference evidence="9" key="1">
    <citation type="submission" date="2015-11" db="EMBL/GenBank/DDBJ databases">
        <title>De novo transcriptome assembly of four potential Pierce s Disease insect vectors from Arizona vineyards.</title>
        <authorList>
            <person name="Tassone E.E."/>
        </authorList>
    </citation>
    <scope>NUCLEOTIDE SEQUENCE</scope>
</reference>
<dbReference type="SUPFAM" id="SSF48452">
    <property type="entry name" value="TPR-like"/>
    <property type="match status" value="1"/>
</dbReference>
<dbReference type="InterPro" id="IPR000744">
    <property type="entry name" value="NSF_attach"/>
</dbReference>
<evidence type="ECO:0000313" key="9">
    <source>
        <dbReference type="EMBL" id="JAS50568.1"/>
    </source>
</evidence>
<evidence type="ECO:0000256" key="3">
    <source>
        <dbReference type="ARBA" id="ARBA00022448"/>
    </source>
</evidence>
<dbReference type="GO" id="GO:0019905">
    <property type="term" value="F:syntaxin binding"/>
    <property type="evidence" value="ECO:0007669"/>
    <property type="project" value="TreeGrafter"/>
</dbReference>
<comment type="similarity">
    <text evidence="2">Belongs to the SNAP family.</text>
</comment>
<keyword evidence="3" id="KW-0813">Transport</keyword>
<dbReference type="PANTHER" id="PTHR13768">
    <property type="entry name" value="SOLUBLE NSF ATTACHMENT PROTEIN SNAP"/>
    <property type="match status" value="1"/>
</dbReference>
<evidence type="ECO:0000256" key="2">
    <source>
        <dbReference type="ARBA" id="ARBA00010050"/>
    </source>
</evidence>